<dbReference type="GO" id="GO:0005085">
    <property type="term" value="F:guanyl-nucleotide exchange factor activity"/>
    <property type="evidence" value="ECO:0007669"/>
    <property type="project" value="InterPro"/>
</dbReference>
<feature type="compositionally biased region" description="Low complexity" evidence="12">
    <location>
        <begin position="688"/>
        <end position="713"/>
    </location>
</feature>
<feature type="compositionally biased region" description="Basic residues" evidence="12">
    <location>
        <begin position="514"/>
        <end position="525"/>
    </location>
</feature>
<keyword evidence="13" id="KW-0472">Membrane</keyword>
<feature type="compositionally biased region" description="Low complexity" evidence="12">
    <location>
        <begin position="728"/>
        <end position="737"/>
    </location>
</feature>
<keyword evidence="5" id="KW-0770">Synapse</keyword>
<dbReference type="SUPFAM" id="SSF50729">
    <property type="entry name" value="PH domain-like"/>
    <property type="match status" value="1"/>
</dbReference>
<gene>
    <name evidence="16" type="primary">IQSEC3A</name>
</gene>
<feature type="coiled-coil region" evidence="11">
    <location>
        <begin position="470"/>
        <end position="504"/>
    </location>
</feature>
<dbReference type="PROSITE" id="PS50190">
    <property type="entry name" value="SEC7"/>
    <property type="match status" value="1"/>
</dbReference>
<evidence type="ECO:0000256" key="9">
    <source>
        <dbReference type="ARBA" id="ARBA00065492"/>
    </source>
</evidence>
<comment type="similarity">
    <text evidence="2">Belongs to the BRAG family.</text>
</comment>
<proteinExistence type="inferred from homology"/>
<dbReference type="FunFam" id="2.30.29.30:FF:000096">
    <property type="entry name" value="IQ motif and SEC7 domain-containing protein 3"/>
    <property type="match status" value="1"/>
</dbReference>
<feature type="compositionally biased region" description="Polar residues" evidence="12">
    <location>
        <begin position="37"/>
        <end position="64"/>
    </location>
</feature>
<comment type="subcellular location">
    <subcellularLocation>
        <location evidence="1">Cytoplasm</location>
    </subcellularLocation>
    <subcellularLocation>
        <location evidence="7">Postsynaptic density</location>
    </subcellularLocation>
</comment>
<feature type="compositionally biased region" description="Low complexity" evidence="12">
    <location>
        <begin position="1223"/>
        <end position="1245"/>
    </location>
</feature>
<sequence length="1830" mass="201070">MCIVFAYIGVSVVLFLVSRFSPYEWHSEDCDEGCEPQTPTQAAATNGMQQSQTPAQQNASQQSPEQTNEFGIFNSLWFSLGAFMQQGCDISPRSLSGRIVGGVWWFFTLIIISSYTANLAAFLTVERMDSPVDSADDIAKQTKIEYGVVKDGATMAFFKKSKVSTFEKMWAFMSSRPRTSLVKSIEDGIQRVLKSDYALITESTTIDYVTRRNCNLTQVGGIIDSKGYGIGTPLGSPYRDKISIAILSILEDGLLHILKEKWWSGSSCLDEEHRETGPMGIQNLGGIFIVLASGLVVSVFVAIAEFVYKLRKTAEREQRSLCSAMVDEIRLSFTCERRVKHKPQPPVMVKTDAGKNLVSNVSGAVPEPRDNGLDGLSRYTINHSDIGTLTKHGQLKMAASATQERRGVRLLPNHPDTHSPEGRTTAPEAAEEEAVITGHTATASLLLVMESLLDNPMKAVLYLKELTTIVQNQQSLIQTQRQRIDELERKVEDLIGENRQLRDPHLYVQQPSQHLHHHHHHHPTHRSASPQAPAHLHQHPGSSTKAAAHLSQQAQQPPQQQQQQVSSQAAQPQQLQTPPAPASHHPQQLQLVPTSPQSPKVSQAGSDPAEEDKRSACCKSLVPQTPSTLCRSVGLARKADNPTVLHQFCCPAPDAPEGETSSACVPSDELSPDSPMGKEGQGGEGELQGEIQSQLQPEPQPQAQQQEQQETQPHFPPSEPQSEPEPEPQILPQQQPEVKPQSEPEPQLEPEVEPVSEVLPQDPPETPSPCSEEQTGAEKENQKSEEVVEAEAKQEERGELQGKSCKGKAAQEEEDEEEGAAKGGGAGRRASLHHTASPLRVQRNGAGSHSASSDYELSLDLKNKQIEMLEHKYGGHLISRRAACKIQTAFRQYQLSKNFEKIRNSLLESRLPRRISLRKVRVQNTEGFSAERALAEGCNLAGIPLVRSPSLPATVGSSLTDLEDSFTEQVQSLAKSIDDALSNWSFKTMCSLQEGGTYQFSADSFNAAATAGVGVGGGGEGGGVGQGTIQQGQVDPSDLSRSASKLMMAFRDVTVQIDSQNFRVSSSVMESSSVTLGSCSQPEGASSTVTTTSTTSNSSPASVSHQQPPPLPPEALSEPIASLPPPPQAPPPQPEGELSEGEQDIEFPAPPPSEEELLDEEQPPLTPLDKMANSQNLERPPPPPPSAEPIHIPPPKEAVLLGSSPVVEPLDVKRCGSETVDNSSEQMSSSSASTEARSTSEASSKEALQAMILSLPRYHCENPASCKSPTLSTDVMRKRLYRIGLNLFNLNPDKGLQFLISRGFIPDTPIGVAHFLLQRKGLSRQMIGEFLGNSKKPFNRDVLDCVVDEMDFSGMELDEALRKFQAHIRVQGEAQKVERLIEAFSQRYCMCNPDVVQQFHNPDTIFILAFAIILLNTDMYSPNIKPDRKMMLEDFIRNLRGVDDGADIPKDMVVGIYERIQQRELRSNEDHVTYVSKVEQSIVGMKTVLSVPHRRLVCCSRLFEVTDVNKAQKQAAHQREVFLFNDLLVILKLCPKKKSSAAYTFCKAMGLLGMQFHLYENEYYPHGITILSPYGSEKKQVLHFCAQSSEELLKFVEDLKESIAEVSEMEQIRIEWELEKQQGAKTHSVKSNGTQLEQRSKQGSLPGNQEQRLQTCQLSNSNTARSAKSVALLNNRGELLIQQGPQGLAQGPAPPLPQHPQLQSAASTPAHHVPLLQPAASMVDLRPETLIQCQQIVKVFMLDNGSHGRMEAFLSQTPTHHHYQHHHHHSLQQLSQSAMSTPVRSPDGSHDGHQPPLPPPPPPYNHPHQYIPPDPRLALHRTASGSRSMV</sequence>
<accession>A0A1A8UPG5</accession>
<dbReference type="GO" id="GO:0016020">
    <property type="term" value="C:membrane"/>
    <property type="evidence" value="ECO:0007669"/>
    <property type="project" value="InterPro"/>
</dbReference>
<feature type="transmembrane region" description="Helical" evidence="13">
    <location>
        <begin position="284"/>
        <end position="308"/>
    </location>
</feature>
<dbReference type="PANTHER" id="PTHR10663:SF318">
    <property type="entry name" value="IQ MOTIF AND SEC7 DOMAIN-CONTAINING PROTEIN 3"/>
    <property type="match status" value="1"/>
</dbReference>
<evidence type="ECO:0000256" key="2">
    <source>
        <dbReference type="ARBA" id="ARBA00006248"/>
    </source>
</evidence>
<keyword evidence="13" id="KW-0812">Transmembrane</keyword>
<dbReference type="SMART" id="SM00079">
    <property type="entry name" value="PBPe"/>
    <property type="match status" value="1"/>
</dbReference>
<dbReference type="GO" id="GO:0030036">
    <property type="term" value="P:actin cytoskeleton organization"/>
    <property type="evidence" value="ECO:0007669"/>
    <property type="project" value="TreeGrafter"/>
</dbReference>
<evidence type="ECO:0000256" key="6">
    <source>
        <dbReference type="ARBA" id="ARBA00023054"/>
    </source>
</evidence>
<feature type="compositionally biased region" description="Polar residues" evidence="12">
    <location>
        <begin position="585"/>
        <end position="605"/>
    </location>
</feature>
<keyword evidence="14" id="KW-0732">Signal</keyword>
<keyword evidence="6 11" id="KW-0175">Coiled coil</keyword>
<comment type="subunit">
    <text evidence="9">Interacts with DLG1 and DLG4. Interacts with GPHN.</text>
</comment>
<evidence type="ECO:0000256" key="14">
    <source>
        <dbReference type="SAM" id="SignalP"/>
    </source>
</evidence>
<feature type="compositionally biased region" description="Low complexity" evidence="12">
    <location>
        <begin position="546"/>
        <end position="577"/>
    </location>
</feature>
<feature type="region of interest" description="Disordered" evidence="12">
    <location>
        <begin position="510"/>
        <end position="616"/>
    </location>
</feature>
<feature type="region of interest" description="Disordered" evidence="12">
    <location>
        <begin position="31"/>
        <end position="64"/>
    </location>
</feature>
<dbReference type="InterPro" id="IPR011993">
    <property type="entry name" value="PH-like_dom_sf"/>
</dbReference>
<feature type="signal peptide" evidence="14">
    <location>
        <begin position="1"/>
        <end position="22"/>
    </location>
</feature>
<evidence type="ECO:0000256" key="4">
    <source>
        <dbReference type="ARBA" id="ARBA00022553"/>
    </source>
</evidence>
<keyword evidence="13" id="KW-1133">Transmembrane helix</keyword>
<evidence type="ECO:0000256" key="11">
    <source>
        <dbReference type="SAM" id="Coils"/>
    </source>
</evidence>
<evidence type="ECO:0000256" key="10">
    <source>
        <dbReference type="ARBA" id="ARBA00067735"/>
    </source>
</evidence>
<dbReference type="InterPro" id="IPR035999">
    <property type="entry name" value="Sec7_dom_sf"/>
</dbReference>
<reference evidence="16" key="1">
    <citation type="submission" date="2016-05" db="EMBL/GenBank/DDBJ databases">
        <authorList>
            <person name="Lavstsen T."/>
            <person name="Jespersen J.S."/>
        </authorList>
    </citation>
    <scope>NUCLEOTIDE SEQUENCE</scope>
    <source>
        <tissue evidence="16">Brain</tissue>
    </source>
</reference>
<feature type="compositionally biased region" description="Basic residues" evidence="12">
    <location>
        <begin position="1759"/>
        <end position="1770"/>
    </location>
</feature>
<dbReference type="FunFam" id="3.40.190.10:FF:000240">
    <property type="entry name" value="Glutamate receptor ionotropic, kainate 2"/>
    <property type="match status" value="1"/>
</dbReference>
<feature type="compositionally biased region" description="Polar residues" evidence="12">
    <location>
        <begin position="1075"/>
        <end position="1084"/>
    </location>
</feature>
<feature type="transmembrane region" description="Helical" evidence="13">
    <location>
        <begin position="103"/>
        <end position="125"/>
    </location>
</feature>
<dbReference type="Gene3D" id="1.10.1000.11">
    <property type="entry name" value="Arf Nucleotide-binding Site Opener,domain 2"/>
    <property type="match status" value="1"/>
</dbReference>
<feature type="region of interest" description="Disordered" evidence="12">
    <location>
        <begin position="1623"/>
        <end position="1649"/>
    </location>
</feature>
<dbReference type="Gene3D" id="1.10.220.20">
    <property type="match status" value="1"/>
</dbReference>
<dbReference type="Gene3D" id="2.30.29.30">
    <property type="entry name" value="Pleckstrin-homology domain (PH domain)/Phosphotyrosine-binding domain (PTB)"/>
    <property type="match status" value="1"/>
</dbReference>
<feature type="region of interest" description="Disordered" evidence="12">
    <location>
        <begin position="1758"/>
        <end position="1830"/>
    </location>
</feature>
<feature type="compositionally biased region" description="Acidic residues" evidence="12">
    <location>
        <begin position="1153"/>
        <end position="1162"/>
    </location>
</feature>
<feature type="region of interest" description="Disordered" evidence="12">
    <location>
        <begin position="410"/>
        <end position="431"/>
    </location>
</feature>
<dbReference type="CDD" id="cd13318">
    <property type="entry name" value="PH_IQSEC"/>
    <property type="match status" value="1"/>
</dbReference>
<dbReference type="SUPFAM" id="SSF48425">
    <property type="entry name" value="Sec7 domain"/>
    <property type="match status" value="1"/>
</dbReference>
<dbReference type="FunFam" id="1.10.220.20:FF:000001">
    <property type="entry name" value="IQ motif and SEC7 domain-containing protein 1"/>
    <property type="match status" value="1"/>
</dbReference>
<dbReference type="EMBL" id="HAEJ01009044">
    <property type="protein sequence ID" value="SBS49501.1"/>
    <property type="molecule type" value="Transcribed_RNA"/>
</dbReference>
<dbReference type="FunFam" id="1.10.1000.11:FF:000001">
    <property type="entry name" value="IQ motif and SEC7 domain-containing protein 1"/>
    <property type="match status" value="1"/>
</dbReference>
<dbReference type="Pfam" id="PF01369">
    <property type="entry name" value="Sec7"/>
    <property type="match status" value="1"/>
</dbReference>
<feature type="compositionally biased region" description="Low complexity" evidence="12">
    <location>
        <begin position="1085"/>
        <end position="1104"/>
    </location>
</feature>
<dbReference type="GO" id="GO:0014069">
    <property type="term" value="C:postsynaptic density"/>
    <property type="evidence" value="ECO:0007669"/>
    <property type="project" value="UniProtKB-SubCell"/>
</dbReference>
<feature type="compositionally biased region" description="Basic and acidic residues" evidence="12">
    <location>
        <begin position="776"/>
        <end position="800"/>
    </location>
</feature>
<feature type="compositionally biased region" description="Pro residues" evidence="12">
    <location>
        <begin position="1122"/>
        <end position="1134"/>
    </location>
</feature>
<dbReference type="InterPro" id="IPR033742">
    <property type="entry name" value="IQSEC_PH"/>
</dbReference>
<dbReference type="SMART" id="SM00222">
    <property type="entry name" value="Sec7"/>
    <property type="match status" value="1"/>
</dbReference>
<feature type="region of interest" description="Disordered" evidence="12">
    <location>
        <begin position="1215"/>
        <end position="1245"/>
    </location>
</feature>
<dbReference type="Pfam" id="PF16453">
    <property type="entry name" value="IQ_SEC7_PH"/>
    <property type="match status" value="1"/>
</dbReference>
<evidence type="ECO:0000256" key="7">
    <source>
        <dbReference type="ARBA" id="ARBA00034105"/>
    </source>
</evidence>
<feature type="chain" id="PRO_5008379921" description="IQ motif and SEC7 domain-containing protein 3" evidence="14">
    <location>
        <begin position="23"/>
        <end position="1830"/>
    </location>
</feature>
<reference evidence="16" key="2">
    <citation type="submission" date="2016-06" db="EMBL/GenBank/DDBJ databases">
        <title>The genome of a short-lived fish provides insights into sex chromosome evolution and the genetic control of aging.</title>
        <authorList>
            <person name="Reichwald K."/>
            <person name="Felder M."/>
            <person name="Petzold A."/>
            <person name="Koch P."/>
            <person name="Groth M."/>
            <person name="Platzer M."/>
        </authorList>
    </citation>
    <scope>NUCLEOTIDE SEQUENCE</scope>
    <source>
        <tissue evidence="16">Brain</tissue>
    </source>
</reference>
<comment type="function">
    <text evidence="8">Acts as a guanine nucleotide exchange factor (GEF) for ARF1.</text>
</comment>
<feature type="compositionally biased region" description="Pro residues" evidence="12">
    <location>
        <begin position="1795"/>
        <end position="1815"/>
    </location>
</feature>
<evidence type="ECO:0000313" key="16">
    <source>
        <dbReference type="EMBL" id="SBS49501.1"/>
    </source>
</evidence>
<evidence type="ECO:0000256" key="5">
    <source>
        <dbReference type="ARBA" id="ARBA00023018"/>
    </source>
</evidence>
<feature type="compositionally biased region" description="Pro residues" evidence="12">
    <location>
        <begin position="1179"/>
        <end position="1196"/>
    </location>
</feature>
<dbReference type="GO" id="GO:0015276">
    <property type="term" value="F:ligand-gated monoatomic ion channel activity"/>
    <property type="evidence" value="ECO:0007669"/>
    <property type="project" value="InterPro"/>
</dbReference>
<feature type="domain" description="SEC7" evidence="15">
    <location>
        <begin position="1270"/>
        <end position="1463"/>
    </location>
</feature>
<evidence type="ECO:0000256" key="13">
    <source>
        <dbReference type="SAM" id="Phobius"/>
    </source>
</evidence>
<dbReference type="PROSITE" id="PS50096">
    <property type="entry name" value="IQ"/>
    <property type="match status" value="1"/>
</dbReference>
<feature type="region of interest" description="Disordered" evidence="12">
    <location>
        <begin position="655"/>
        <end position="852"/>
    </location>
</feature>
<dbReference type="InterPro" id="IPR001320">
    <property type="entry name" value="Iontro_rcpt_C"/>
</dbReference>
<dbReference type="GO" id="GO:0005737">
    <property type="term" value="C:cytoplasm"/>
    <property type="evidence" value="ECO:0007669"/>
    <property type="project" value="UniProtKB-SubCell"/>
</dbReference>
<evidence type="ECO:0000256" key="3">
    <source>
        <dbReference type="ARBA" id="ARBA00022490"/>
    </source>
</evidence>
<evidence type="ECO:0000259" key="15">
    <source>
        <dbReference type="PROSITE" id="PS50190"/>
    </source>
</evidence>
<organism evidence="16">
    <name type="scientific">Nothobranchius furzeri</name>
    <name type="common">Turquoise killifish</name>
    <dbReference type="NCBI Taxonomy" id="105023"/>
    <lineage>
        <taxon>Eukaryota</taxon>
        <taxon>Metazoa</taxon>
        <taxon>Chordata</taxon>
        <taxon>Craniata</taxon>
        <taxon>Vertebrata</taxon>
        <taxon>Euteleostomi</taxon>
        <taxon>Actinopterygii</taxon>
        <taxon>Neopterygii</taxon>
        <taxon>Teleostei</taxon>
        <taxon>Neoteleostei</taxon>
        <taxon>Acanthomorphata</taxon>
        <taxon>Ovalentaria</taxon>
        <taxon>Atherinomorphae</taxon>
        <taxon>Cyprinodontiformes</taxon>
        <taxon>Nothobranchiidae</taxon>
        <taxon>Nothobranchius</taxon>
    </lineage>
</organism>
<dbReference type="FunFam" id="1.10.287.70:FF:000067">
    <property type="entry name" value="glutamate receptor 2 isoform X1"/>
    <property type="match status" value="1"/>
</dbReference>
<evidence type="ECO:0000256" key="8">
    <source>
        <dbReference type="ARBA" id="ARBA00056967"/>
    </source>
</evidence>
<evidence type="ECO:0000256" key="1">
    <source>
        <dbReference type="ARBA" id="ARBA00004496"/>
    </source>
</evidence>
<dbReference type="InterPro" id="IPR023394">
    <property type="entry name" value="Sec7_C_sf"/>
</dbReference>
<evidence type="ECO:0000256" key="12">
    <source>
        <dbReference type="SAM" id="MobiDB-lite"/>
    </source>
</evidence>
<dbReference type="CDD" id="cd14686">
    <property type="entry name" value="bZIP"/>
    <property type="match status" value="1"/>
</dbReference>
<dbReference type="PANTHER" id="PTHR10663">
    <property type="entry name" value="GUANYL-NUCLEOTIDE EXCHANGE FACTOR"/>
    <property type="match status" value="1"/>
</dbReference>
<keyword evidence="3" id="KW-0963">Cytoplasm</keyword>
<dbReference type="CDD" id="cd00171">
    <property type="entry name" value="Sec7"/>
    <property type="match status" value="1"/>
</dbReference>
<dbReference type="InterPro" id="IPR000904">
    <property type="entry name" value="Sec7_dom"/>
</dbReference>
<dbReference type="Gene3D" id="1.10.287.70">
    <property type="match status" value="1"/>
</dbReference>
<feature type="region of interest" description="Disordered" evidence="12">
    <location>
        <begin position="1685"/>
        <end position="1708"/>
    </location>
</feature>
<dbReference type="Pfam" id="PF00060">
    <property type="entry name" value="Lig_chan"/>
    <property type="match status" value="1"/>
</dbReference>
<keyword evidence="4" id="KW-0597">Phosphoprotein</keyword>
<name>A0A1A8UPG5_NOTFU</name>
<protein>
    <recommendedName>
        <fullName evidence="10">IQ motif and SEC7 domain-containing protein 3</fullName>
    </recommendedName>
</protein>
<dbReference type="SUPFAM" id="SSF53850">
    <property type="entry name" value="Periplasmic binding protein-like II"/>
    <property type="match status" value="1"/>
</dbReference>
<feature type="region of interest" description="Disordered" evidence="12">
    <location>
        <begin position="1074"/>
        <end position="1198"/>
    </location>
</feature>
<dbReference type="GO" id="GO:0032012">
    <property type="term" value="P:regulation of ARF protein signal transduction"/>
    <property type="evidence" value="ECO:0007669"/>
    <property type="project" value="InterPro"/>
</dbReference>